<sequence>MPSANASALGPIDPTALEAPNEDEKSAPWVVRKLVGSMTGRIVIVICLSPWGDSSPLLLPCIRFRDLAVHTVIVATVPALSSFGDTILVELGLNAGFSLGTKMANDLVFDKPLGKLLPLHDARLETTTVKELTITLKFKLAMEDANLGFFRGSVHSDPSLFSSVKEYLSDDKGWFSPYLFASARRPAIPRSMKPDVVFCHGPFLLGDYRIGETLLAESASVITLCDRPEAVVEEPEDSSSSLAKLKPQLKEHFSSLSDVFKKHSRSRSPSPSPGDSSNTPDPDGALPPSPSMVPPSPTPYPPRHMVIVVLGLKPHRSLWTTSKRPGESVIRYLLLNGCVSILVPVKPGAPLVAWDVLTLKKLWDIDLPPKVEAGEISESAPTETPRSKSGRFEGVVQVMYEYLDLCVDWERVALPGLPEADAAQGGSGAYTTTTIASGFSGDGECEALKDAVTLLVASAVRSGGSKAARDDIDEERAGIAMWRIR</sequence>
<accession>A0A8H6I2X9</accession>
<evidence type="ECO:0000313" key="3">
    <source>
        <dbReference type="Proteomes" id="UP000521943"/>
    </source>
</evidence>
<evidence type="ECO:0000313" key="2">
    <source>
        <dbReference type="EMBL" id="KAF6757689.1"/>
    </source>
</evidence>
<dbReference type="AlphaFoldDB" id="A0A8H6I2X9"/>
<dbReference type="EMBL" id="JACGCI010000021">
    <property type="protein sequence ID" value="KAF6757689.1"/>
    <property type="molecule type" value="Genomic_DNA"/>
</dbReference>
<gene>
    <name evidence="2" type="ORF">DFP72DRAFT_989211</name>
</gene>
<dbReference type="OrthoDB" id="3351042at2759"/>
<keyword evidence="3" id="KW-1185">Reference proteome</keyword>
<proteinExistence type="predicted"/>
<reference evidence="2 3" key="1">
    <citation type="submission" date="2020-07" db="EMBL/GenBank/DDBJ databases">
        <title>Comparative genomics of pyrophilous fungi reveals a link between fire events and developmental genes.</title>
        <authorList>
            <consortium name="DOE Joint Genome Institute"/>
            <person name="Steindorff A.S."/>
            <person name="Carver A."/>
            <person name="Calhoun S."/>
            <person name="Stillman K."/>
            <person name="Liu H."/>
            <person name="Lipzen A."/>
            <person name="Pangilinan J."/>
            <person name="Labutti K."/>
            <person name="Bruns T.D."/>
            <person name="Grigoriev I.V."/>
        </authorList>
    </citation>
    <scope>NUCLEOTIDE SEQUENCE [LARGE SCALE GENOMIC DNA]</scope>
    <source>
        <strain evidence="2 3">CBS 144469</strain>
    </source>
</reference>
<evidence type="ECO:0000256" key="1">
    <source>
        <dbReference type="SAM" id="MobiDB-lite"/>
    </source>
</evidence>
<dbReference type="Proteomes" id="UP000521943">
    <property type="component" value="Unassembled WGS sequence"/>
</dbReference>
<organism evidence="2 3">
    <name type="scientific">Ephemerocybe angulata</name>
    <dbReference type="NCBI Taxonomy" id="980116"/>
    <lineage>
        <taxon>Eukaryota</taxon>
        <taxon>Fungi</taxon>
        <taxon>Dikarya</taxon>
        <taxon>Basidiomycota</taxon>
        <taxon>Agaricomycotina</taxon>
        <taxon>Agaricomycetes</taxon>
        <taxon>Agaricomycetidae</taxon>
        <taxon>Agaricales</taxon>
        <taxon>Agaricineae</taxon>
        <taxon>Psathyrellaceae</taxon>
        <taxon>Ephemerocybe</taxon>
    </lineage>
</organism>
<feature type="region of interest" description="Disordered" evidence="1">
    <location>
        <begin position="1"/>
        <end position="23"/>
    </location>
</feature>
<protein>
    <submittedName>
        <fullName evidence="2">Uncharacterized protein</fullName>
    </submittedName>
</protein>
<comment type="caution">
    <text evidence="2">The sequence shown here is derived from an EMBL/GenBank/DDBJ whole genome shotgun (WGS) entry which is preliminary data.</text>
</comment>
<feature type="compositionally biased region" description="Pro residues" evidence="1">
    <location>
        <begin position="285"/>
        <end position="298"/>
    </location>
</feature>
<feature type="region of interest" description="Disordered" evidence="1">
    <location>
        <begin position="262"/>
        <end position="298"/>
    </location>
</feature>
<feature type="compositionally biased region" description="Low complexity" evidence="1">
    <location>
        <begin position="267"/>
        <end position="284"/>
    </location>
</feature>
<name>A0A8H6I2X9_9AGAR</name>